<organism evidence="1 2">
    <name type="scientific">Owenia fusiformis</name>
    <name type="common">Polychaete worm</name>
    <dbReference type="NCBI Taxonomy" id="6347"/>
    <lineage>
        <taxon>Eukaryota</taxon>
        <taxon>Metazoa</taxon>
        <taxon>Spiralia</taxon>
        <taxon>Lophotrochozoa</taxon>
        <taxon>Annelida</taxon>
        <taxon>Polychaeta</taxon>
        <taxon>Sedentaria</taxon>
        <taxon>Canalipalpata</taxon>
        <taxon>Sabellida</taxon>
        <taxon>Oweniida</taxon>
        <taxon>Oweniidae</taxon>
        <taxon>Owenia</taxon>
    </lineage>
</organism>
<evidence type="ECO:0000313" key="1">
    <source>
        <dbReference type="EMBL" id="CAH1797189.1"/>
    </source>
</evidence>
<name>A0A8J1TYP9_OWEFU</name>
<dbReference type="EMBL" id="CAIIXF020000010">
    <property type="protein sequence ID" value="CAH1797189.1"/>
    <property type="molecule type" value="Genomic_DNA"/>
</dbReference>
<reference evidence="1" key="1">
    <citation type="submission" date="2022-03" db="EMBL/GenBank/DDBJ databases">
        <authorList>
            <person name="Martin C."/>
        </authorList>
    </citation>
    <scope>NUCLEOTIDE SEQUENCE</scope>
</reference>
<dbReference type="AlphaFoldDB" id="A0A8J1TYP9"/>
<protein>
    <submittedName>
        <fullName evidence="1">Uncharacterized protein</fullName>
    </submittedName>
</protein>
<accession>A0A8J1TYP9</accession>
<comment type="caution">
    <text evidence="1">The sequence shown here is derived from an EMBL/GenBank/DDBJ whole genome shotgun (WGS) entry which is preliminary data.</text>
</comment>
<evidence type="ECO:0000313" key="2">
    <source>
        <dbReference type="Proteomes" id="UP000749559"/>
    </source>
</evidence>
<keyword evidence="2" id="KW-1185">Reference proteome</keyword>
<dbReference type="Proteomes" id="UP000749559">
    <property type="component" value="Unassembled WGS sequence"/>
</dbReference>
<proteinExistence type="predicted"/>
<gene>
    <name evidence="1" type="ORF">OFUS_LOCUS21521</name>
</gene>
<sequence length="163" mass="17337">MNTFVILAILVAGAYCDLNQVADLDGTLSDCEFVVSPTDCCSFRRYDANVTEEDFGKCPGGTAWIQTICGCDFVDVAICDCPSEPFEPIFDKICNDQAALDASGGCCQNNRVYYAVDGASSNFTFGGNMVQCHPVMTFNLDKCGCVGDATAEDDVTDTPSGPP</sequence>